<dbReference type="Gene3D" id="3.40.50.720">
    <property type="entry name" value="NAD(P)-binding Rossmann-like Domain"/>
    <property type="match status" value="1"/>
</dbReference>
<dbReference type="InterPro" id="IPR001509">
    <property type="entry name" value="Epimerase_deHydtase"/>
</dbReference>
<dbReference type="RefSeq" id="WP_406697684.1">
    <property type="nucleotide sequence ID" value="NZ_CP155447.1"/>
</dbReference>
<protein>
    <submittedName>
        <fullName evidence="2">NAD-dependent epimerase/dehydratase family protein</fullName>
    </submittedName>
</protein>
<evidence type="ECO:0000313" key="2">
    <source>
        <dbReference type="EMBL" id="XBH04882.1"/>
    </source>
</evidence>
<dbReference type="AlphaFoldDB" id="A0AAU7CHB4"/>
<dbReference type="Pfam" id="PF01370">
    <property type="entry name" value="Epimerase"/>
    <property type="match status" value="1"/>
</dbReference>
<gene>
    <name evidence="2" type="ORF">V5E97_02355</name>
</gene>
<feature type="domain" description="NAD-dependent epimerase/dehydratase" evidence="1">
    <location>
        <begin position="34"/>
        <end position="201"/>
    </location>
</feature>
<dbReference type="EMBL" id="CP155447">
    <property type="protein sequence ID" value="XBH04882.1"/>
    <property type="molecule type" value="Genomic_DNA"/>
</dbReference>
<dbReference type="SUPFAM" id="SSF51735">
    <property type="entry name" value="NAD(P)-binding Rossmann-fold domains"/>
    <property type="match status" value="1"/>
</dbReference>
<evidence type="ECO:0000259" key="1">
    <source>
        <dbReference type="Pfam" id="PF01370"/>
    </source>
</evidence>
<dbReference type="InterPro" id="IPR050177">
    <property type="entry name" value="Lipid_A_modif_metabolic_enz"/>
</dbReference>
<dbReference type="InterPro" id="IPR036291">
    <property type="entry name" value="NAD(P)-bd_dom_sf"/>
</dbReference>
<dbReference type="PANTHER" id="PTHR43245">
    <property type="entry name" value="BIFUNCTIONAL POLYMYXIN RESISTANCE PROTEIN ARNA"/>
    <property type="match status" value="1"/>
</dbReference>
<reference evidence="2" key="1">
    <citation type="submission" date="2024-05" db="EMBL/GenBank/DDBJ databases">
        <title>Planctomycetes of the genus Singulisphaera possess chitinolytic capabilities.</title>
        <authorList>
            <person name="Ivanova A."/>
        </authorList>
    </citation>
    <scope>NUCLEOTIDE SEQUENCE</scope>
    <source>
        <strain evidence="2">Ch08T</strain>
    </source>
</reference>
<accession>A0AAU7CHB4</accession>
<dbReference type="PANTHER" id="PTHR43245:SF13">
    <property type="entry name" value="UDP-D-APIOSE_UDP-D-XYLOSE SYNTHASE 2"/>
    <property type="match status" value="1"/>
</dbReference>
<organism evidence="2">
    <name type="scientific">Singulisphaera sp. Ch08</name>
    <dbReference type="NCBI Taxonomy" id="3120278"/>
    <lineage>
        <taxon>Bacteria</taxon>
        <taxon>Pseudomonadati</taxon>
        <taxon>Planctomycetota</taxon>
        <taxon>Planctomycetia</taxon>
        <taxon>Isosphaerales</taxon>
        <taxon>Isosphaeraceae</taxon>
        <taxon>Singulisphaera</taxon>
    </lineage>
</organism>
<name>A0AAU7CHB4_9BACT</name>
<proteinExistence type="predicted"/>
<sequence>MNSPAIETEAELETLLSEPTAEVIETLSRLPGDIVLLGVAGKMGPTLARMARRASDASGTPRRVIGVSRFSAPGSQEELAAHGVETISCDLLNEAELARLPDAAHVIYLAGKKFGSTGDEATTWVMNAYLPALVAKRYRDSRIVAFSSGNIYGMVPASSAGSREEDPPRPVGEYAMSCLARERIFEAFSRSQQTPMALIRLNYACELRYGVIVDLAQKVQAGEPIDLGMGYLNTIWQGDANALTLRALEHTATPPTVINLTGPERLSVRAVAERLGELMNRPVRFIGTESDSALLNDARQGLERLGPPRVTADSLIERVAAWVSRGGTSLGKPTHFESRDGAF</sequence>